<evidence type="ECO:0008006" key="7">
    <source>
        <dbReference type="Google" id="ProtNLM"/>
    </source>
</evidence>
<gene>
    <name evidence="3" type="ORF">GT747_00070</name>
    <name evidence="4" type="ORF">SAMN05444424_1836</name>
</gene>
<evidence type="ECO:0000313" key="5">
    <source>
        <dbReference type="Proteomes" id="UP000184089"/>
    </source>
</evidence>
<feature type="chain" id="PRO_5042839904" description="LPXTG cell wall anchor domain-containing protein" evidence="2">
    <location>
        <begin position="28"/>
        <end position="485"/>
    </location>
</feature>
<dbReference type="RefSeq" id="WP_143161617.1">
    <property type="nucleotide sequence ID" value="NZ_FQVY01000002.1"/>
</dbReference>
<evidence type="ECO:0000256" key="1">
    <source>
        <dbReference type="SAM" id="MobiDB-lite"/>
    </source>
</evidence>
<proteinExistence type="predicted"/>
<evidence type="ECO:0000313" key="6">
    <source>
        <dbReference type="Proteomes" id="UP000474718"/>
    </source>
</evidence>
<feature type="region of interest" description="Disordered" evidence="1">
    <location>
        <begin position="434"/>
        <end position="453"/>
    </location>
</feature>
<evidence type="ECO:0000313" key="3">
    <source>
        <dbReference type="EMBL" id="MZL68169.1"/>
    </source>
</evidence>
<organism evidence="4 5">
    <name type="scientific">Bittarella massiliensis</name>
    <name type="common">ex Durand et al. 2017</name>
    <dbReference type="NCBI Taxonomy" id="1720313"/>
    <lineage>
        <taxon>Bacteria</taxon>
        <taxon>Bacillati</taxon>
        <taxon>Bacillota</taxon>
        <taxon>Clostridia</taxon>
        <taxon>Eubacteriales</taxon>
        <taxon>Oscillospiraceae</taxon>
        <taxon>Bittarella (ex Durand et al. 2017)</taxon>
    </lineage>
</organism>
<protein>
    <recommendedName>
        <fullName evidence="7">LPXTG cell wall anchor domain-containing protein</fullName>
    </recommendedName>
</protein>
<dbReference type="Proteomes" id="UP000474718">
    <property type="component" value="Unassembled WGS sequence"/>
</dbReference>
<reference evidence="3 6" key="3">
    <citation type="journal article" date="2019" name="Nat. Med.">
        <title>A library of human gut bacterial isolates paired with longitudinal multiomics data enables mechanistic microbiome research.</title>
        <authorList>
            <person name="Poyet M."/>
            <person name="Groussin M."/>
            <person name="Gibbons S.M."/>
            <person name="Avila-Pacheco J."/>
            <person name="Jiang X."/>
            <person name="Kearney S.M."/>
            <person name="Perrotta A.R."/>
            <person name="Berdy B."/>
            <person name="Zhao S."/>
            <person name="Lieberman T.D."/>
            <person name="Swanson P.K."/>
            <person name="Smith M."/>
            <person name="Roesemann S."/>
            <person name="Alexander J.E."/>
            <person name="Rich S.A."/>
            <person name="Livny J."/>
            <person name="Vlamakis H."/>
            <person name="Clish C."/>
            <person name="Bullock K."/>
            <person name="Deik A."/>
            <person name="Scott J."/>
            <person name="Pierce K.A."/>
            <person name="Xavier R.J."/>
            <person name="Alm E.J."/>
        </authorList>
    </citation>
    <scope>NUCLEOTIDE SEQUENCE [LARGE SCALE GENOMIC DNA]</scope>
    <source>
        <strain evidence="3 6">BIOML-A2</strain>
    </source>
</reference>
<dbReference type="AlphaFoldDB" id="A0AAQ1RWD0"/>
<dbReference type="EMBL" id="FQVY01000002">
    <property type="protein sequence ID" value="SHG19809.1"/>
    <property type="molecule type" value="Genomic_DNA"/>
</dbReference>
<dbReference type="EMBL" id="WWVX01000001">
    <property type="protein sequence ID" value="MZL68169.1"/>
    <property type="molecule type" value="Genomic_DNA"/>
</dbReference>
<reference evidence="4" key="2">
    <citation type="submission" date="2016-11" db="EMBL/GenBank/DDBJ databases">
        <authorList>
            <person name="Varghese N."/>
            <person name="Submissions S."/>
        </authorList>
    </citation>
    <scope>NUCLEOTIDE SEQUENCE</scope>
    <source>
        <strain evidence="4">DSM 4029</strain>
    </source>
</reference>
<accession>A0AAQ1RWD0</accession>
<sequence length="485" mass="49886">MKKHPAKRLVSLLLAALLAFPVTAALAAGPAGENIEVFASGETGSGGGADLTNTEDSPFDPVKFADPKQGVTSAQLVIYAYDVDAPDEIDEVFLNGHSVGILTGMDEEWNTSVLEVTGDALKSLCDGQENSIAVKTNSGWIVFVRTITLVVNGGSAGGQFDRGSSTVTATLNGQEIVTSVTVTSVSGGTFGVEYAVKELDSEGNQVRQVASKSEPSVSFAAGTVHREEETFSLPEAPKPGTAYRVDYVIKDSLQIPVFTLSAVVGSTVEAGVAVESGEVAADAISVQGLKGAAAALASPTEGNATSVTLTVREGKEAADYGDILTRAEGDGHAVGLALELTVDKEVKDAAGRLVAGESGPVAQLDRPIQISIQLPAPLQGKTGYAVYRSHQGKVDVLTETANSEGEGIALSADGSTLTLTVGKFSTYAITYQGEKGGTPAEPGRLDDEPNTGAPAQTAGWAVGLGTLSVGAFLFWKLRRGVGPTR</sequence>
<dbReference type="Proteomes" id="UP000184089">
    <property type="component" value="Unassembled WGS sequence"/>
</dbReference>
<reference evidence="5" key="1">
    <citation type="submission" date="2016-11" db="EMBL/GenBank/DDBJ databases">
        <authorList>
            <person name="Jaros S."/>
            <person name="Januszkiewicz K."/>
            <person name="Wedrychowicz H."/>
        </authorList>
    </citation>
    <scope>NUCLEOTIDE SEQUENCE [LARGE SCALE GENOMIC DNA]</scope>
    <source>
        <strain evidence="5">DSM 4029</strain>
    </source>
</reference>
<name>A0AAQ1RWD0_9FIRM</name>
<feature type="signal peptide" evidence="2">
    <location>
        <begin position="1"/>
        <end position="27"/>
    </location>
</feature>
<evidence type="ECO:0000256" key="2">
    <source>
        <dbReference type="SAM" id="SignalP"/>
    </source>
</evidence>
<keyword evidence="6" id="KW-1185">Reference proteome</keyword>
<comment type="caution">
    <text evidence="4">The sequence shown here is derived from an EMBL/GenBank/DDBJ whole genome shotgun (WGS) entry which is preliminary data.</text>
</comment>
<keyword evidence="2" id="KW-0732">Signal</keyword>
<evidence type="ECO:0000313" key="4">
    <source>
        <dbReference type="EMBL" id="SHG19809.1"/>
    </source>
</evidence>